<dbReference type="AlphaFoldDB" id="A0A1D1Y317"/>
<proteinExistence type="predicted"/>
<gene>
    <name evidence="6" type="primary">AMS_4</name>
    <name evidence="5" type="synonym">AMS_1</name>
    <name evidence="7" type="synonym">AMS_2</name>
    <name evidence="5" type="ORF">g.39462</name>
    <name evidence="6" type="ORF">g.39465</name>
    <name evidence="7" type="ORF">g.39468</name>
</gene>
<dbReference type="EMBL" id="GDJX01020570">
    <property type="protein sequence ID" value="JAT47366.1"/>
    <property type="molecule type" value="Transcribed_RNA"/>
</dbReference>
<keyword evidence="2" id="KW-0804">Transcription</keyword>
<organism evidence="6">
    <name type="scientific">Anthurium amnicola</name>
    <dbReference type="NCBI Taxonomy" id="1678845"/>
    <lineage>
        <taxon>Eukaryota</taxon>
        <taxon>Viridiplantae</taxon>
        <taxon>Streptophyta</taxon>
        <taxon>Embryophyta</taxon>
        <taxon>Tracheophyta</taxon>
        <taxon>Spermatophyta</taxon>
        <taxon>Magnoliopsida</taxon>
        <taxon>Liliopsida</taxon>
        <taxon>Araceae</taxon>
        <taxon>Pothoideae</taxon>
        <taxon>Potheae</taxon>
        <taxon>Anthurium</taxon>
    </lineage>
</organism>
<feature type="domain" description="Transcription factor MYC/MYB N-terminal" evidence="4">
    <location>
        <begin position="10"/>
        <end position="170"/>
    </location>
</feature>
<sequence>MRDQDSSTVERLRPLVGRGAWDFCAMWEVSQNQRFLELKACCCGGAENGTTIQTGGQGRLPHVGFPSMVQACRDTMFPQHPRTKACDALEDLAPSIPLDPSSNTIHAQVVASGNPSWIHPAPLRASSSSLDGGIRTTRVLVPVPGGLVELFVENQVPEDQQIIEFVVSQFNCSPDAATFGAVDYHPHRGLDGGIGITGDPHTWVEPPIPSCDPPSFPWDLHADPSRLCASSLNLFQGPPASSGFFEGSVDSIHSEKASTLFEGVVAPQMVGHTSMAESTVSRELGGHDKESVKQEGEGRADSGMEG</sequence>
<protein>
    <submittedName>
        <fullName evidence="6">Transcription factor ABORTED MICROSPORES</fullName>
    </submittedName>
</protein>
<feature type="non-terminal residue" evidence="6">
    <location>
        <position position="306"/>
    </location>
</feature>
<dbReference type="InterPro" id="IPR025610">
    <property type="entry name" value="MYC/MYB_N"/>
</dbReference>
<keyword evidence="1" id="KW-0805">Transcription regulation</keyword>
<name>A0A1D1Y317_9ARAE</name>
<evidence type="ECO:0000313" key="5">
    <source>
        <dbReference type="EMBL" id="JAT47366.1"/>
    </source>
</evidence>
<reference evidence="6" key="1">
    <citation type="submission" date="2015-07" db="EMBL/GenBank/DDBJ databases">
        <title>Transcriptome Assembly of Anthurium amnicola.</title>
        <authorList>
            <person name="Suzuki J."/>
        </authorList>
    </citation>
    <scope>NUCLEOTIDE SEQUENCE</scope>
</reference>
<evidence type="ECO:0000256" key="2">
    <source>
        <dbReference type="ARBA" id="ARBA00023163"/>
    </source>
</evidence>
<evidence type="ECO:0000256" key="1">
    <source>
        <dbReference type="ARBA" id="ARBA00023015"/>
    </source>
</evidence>
<dbReference type="EMBL" id="GDJX01007365">
    <property type="protein sequence ID" value="JAT60571.1"/>
    <property type="molecule type" value="Transcribed_RNA"/>
</dbReference>
<accession>A0A1D1Y317</accession>
<dbReference type="EMBL" id="GDJX01018906">
    <property type="protein sequence ID" value="JAT49030.1"/>
    <property type="molecule type" value="Transcribed_RNA"/>
</dbReference>
<evidence type="ECO:0000256" key="3">
    <source>
        <dbReference type="SAM" id="MobiDB-lite"/>
    </source>
</evidence>
<evidence type="ECO:0000313" key="7">
    <source>
        <dbReference type="EMBL" id="JAT60571.1"/>
    </source>
</evidence>
<evidence type="ECO:0000259" key="4">
    <source>
        <dbReference type="Pfam" id="PF14215"/>
    </source>
</evidence>
<dbReference type="Pfam" id="PF14215">
    <property type="entry name" value="bHLH-MYC_N"/>
    <property type="match status" value="1"/>
</dbReference>
<feature type="compositionally biased region" description="Basic and acidic residues" evidence="3">
    <location>
        <begin position="284"/>
        <end position="306"/>
    </location>
</feature>
<evidence type="ECO:0000313" key="6">
    <source>
        <dbReference type="EMBL" id="JAT49030.1"/>
    </source>
</evidence>
<feature type="region of interest" description="Disordered" evidence="3">
    <location>
        <begin position="276"/>
        <end position="306"/>
    </location>
</feature>